<feature type="domain" description="HTH tetR-type" evidence="6">
    <location>
        <begin position="6"/>
        <end position="66"/>
    </location>
</feature>
<evidence type="ECO:0000313" key="8">
    <source>
        <dbReference type="Proteomes" id="UP000642748"/>
    </source>
</evidence>
<dbReference type="PANTHER" id="PTHR30055:SF175">
    <property type="entry name" value="HTH-TYPE TRANSCRIPTIONAL REPRESSOR KSTR2"/>
    <property type="match status" value="1"/>
</dbReference>
<dbReference type="Pfam" id="PF17932">
    <property type="entry name" value="TetR_C_24"/>
    <property type="match status" value="1"/>
</dbReference>
<evidence type="ECO:0000256" key="1">
    <source>
        <dbReference type="ARBA" id="ARBA00022491"/>
    </source>
</evidence>
<dbReference type="PRINTS" id="PR00455">
    <property type="entry name" value="HTHTETR"/>
</dbReference>
<dbReference type="InterPro" id="IPR023772">
    <property type="entry name" value="DNA-bd_HTH_TetR-type_CS"/>
</dbReference>
<feature type="DNA-binding region" description="H-T-H motif" evidence="5">
    <location>
        <begin position="29"/>
        <end position="48"/>
    </location>
</feature>
<evidence type="ECO:0000313" key="7">
    <source>
        <dbReference type="EMBL" id="GIH16448.1"/>
    </source>
</evidence>
<accession>A0A8J3QVB4</accession>
<evidence type="ECO:0000256" key="5">
    <source>
        <dbReference type="PROSITE-ProRule" id="PRU00335"/>
    </source>
</evidence>
<dbReference type="SUPFAM" id="SSF48498">
    <property type="entry name" value="Tetracyclin repressor-like, C-terminal domain"/>
    <property type="match status" value="1"/>
</dbReference>
<dbReference type="PANTHER" id="PTHR30055">
    <property type="entry name" value="HTH-TYPE TRANSCRIPTIONAL REGULATOR RUTR"/>
    <property type="match status" value="1"/>
</dbReference>
<protein>
    <recommendedName>
        <fullName evidence="6">HTH tetR-type domain-containing protein</fullName>
    </recommendedName>
</protein>
<evidence type="ECO:0000256" key="3">
    <source>
        <dbReference type="ARBA" id="ARBA00023125"/>
    </source>
</evidence>
<evidence type="ECO:0000256" key="2">
    <source>
        <dbReference type="ARBA" id="ARBA00023015"/>
    </source>
</evidence>
<dbReference type="InterPro" id="IPR036271">
    <property type="entry name" value="Tet_transcr_reg_TetR-rel_C_sf"/>
</dbReference>
<dbReference type="Gene3D" id="1.10.357.10">
    <property type="entry name" value="Tetracycline Repressor, domain 2"/>
    <property type="match status" value="1"/>
</dbReference>
<dbReference type="Gene3D" id="1.10.10.60">
    <property type="entry name" value="Homeodomain-like"/>
    <property type="match status" value="1"/>
</dbReference>
<proteinExistence type="predicted"/>
<keyword evidence="4" id="KW-0804">Transcription</keyword>
<comment type="caution">
    <text evidence="7">The sequence shown here is derived from an EMBL/GenBank/DDBJ whole genome shotgun (WGS) entry which is preliminary data.</text>
</comment>
<dbReference type="InterPro" id="IPR041490">
    <property type="entry name" value="KstR2_TetR_C"/>
</dbReference>
<sequence length="212" mass="23047">MAVSRASVARRVLDAAVELFAEQGFDATSVQEVVERAQVTKGAMYHYFRSKDALLYEIYHELITVQLDGMDRILAVGGAGPRTLRAIIVDLVVTTAAQLGAATVSARELHKLAGEPAAALRAQRRRYHEGVRDLIARGQRDGEFGSTVSAQTATLMVFGIVNQLPQWYRPDGATSPRELADEIAGFVLTGLGARAAEEAGDNDTRQERHADR</sequence>
<dbReference type="InterPro" id="IPR001647">
    <property type="entry name" value="HTH_TetR"/>
</dbReference>
<dbReference type="PROSITE" id="PS50977">
    <property type="entry name" value="HTH_TETR_2"/>
    <property type="match status" value="1"/>
</dbReference>
<evidence type="ECO:0000259" key="6">
    <source>
        <dbReference type="PROSITE" id="PS50977"/>
    </source>
</evidence>
<dbReference type="InterPro" id="IPR050109">
    <property type="entry name" value="HTH-type_TetR-like_transc_reg"/>
</dbReference>
<dbReference type="PROSITE" id="PS01081">
    <property type="entry name" value="HTH_TETR_1"/>
    <property type="match status" value="1"/>
</dbReference>
<organism evidence="7 8">
    <name type="scientific">Rugosimonospora africana</name>
    <dbReference type="NCBI Taxonomy" id="556532"/>
    <lineage>
        <taxon>Bacteria</taxon>
        <taxon>Bacillati</taxon>
        <taxon>Actinomycetota</taxon>
        <taxon>Actinomycetes</taxon>
        <taxon>Micromonosporales</taxon>
        <taxon>Micromonosporaceae</taxon>
        <taxon>Rugosimonospora</taxon>
    </lineage>
</organism>
<gene>
    <name evidence="7" type="ORF">Raf01_46200</name>
</gene>
<dbReference type="Proteomes" id="UP000642748">
    <property type="component" value="Unassembled WGS sequence"/>
</dbReference>
<dbReference type="SUPFAM" id="SSF46689">
    <property type="entry name" value="Homeodomain-like"/>
    <property type="match status" value="1"/>
</dbReference>
<dbReference type="AlphaFoldDB" id="A0A8J3QVB4"/>
<reference evidence="7" key="1">
    <citation type="submission" date="2021-01" db="EMBL/GenBank/DDBJ databases">
        <title>Whole genome shotgun sequence of Rugosimonospora africana NBRC 104875.</title>
        <authorList>
            <person name="Komaki H."/>
            <person name="Tamura T."/>
        </authorList>
    </citation>
    <scope>NUCLEOTIDE SEQUENCE</scope>
    <source>
        <strain evidence="7">NBRC 104875</strain>
    </source>
</reference>
<keyword evidence="3 5" id="KW-0238">DNA-binding</keyword>
<name>A0A8J3QVB4_9ACTN</name>
<dbReference type="Pfam" id="PF00440">
    <property type="entry name" value="TetR_N"/>
    <property type="match status" value="1"/>
</dbReference>
<dbReference type="EMBL" id="BONZ01000043">
    <property type="protein sequence ID" value="GIH16448.1"/>
    <property type="molecule type" value="Genomic_DNA"/>
</dbReference>
<dbReference type="GO" id="GO:0003700">
    <property type="term" value="F:DNA-binding transcription factor activity"/>
    <property type="evidence" value="ECO:0007669"/>
    <property type="project" value="TreeGrafter"/>
</dbReference>
<keyword evidence="2" id="KW-0805">Transcription regulation</keyword>
<keyword evidence="8" id="KW-1185">Reference proteome</keyword>
<dbReference type="GO" id="GO:0000976">
    <property type="term" value="F:transcription cis-regulatory region binding"/>
    <property type="evidence" value="ECO:0007669"/>
    <property type="project" value="TreeGrafter"/>
</dbReference>
<evidence type="ECO:0000256" key="4">
    <source>
        <dbReference type="ARBA" id="ARBA00023163"/>
    </source>
</evidence>
<keyword evidence="1" id="KW-0678">Repressor</keyword>
<dbReference type="InterPro" id="IPR009057">
    <property type="entry name" value="Homeodomain-like_sf"/>
</dbReference>